<evidence type="ECO:0000259" key="3">
    <source>
        <dbReference type="Pfam" id="PF18763"/>
    </source>
</evidence>
<protein>
    <recommendedName>
        <fullName evidence="3">DdrB-like domain-containing protein</fullName>
    </recommendedName>
</protein>
<organism evidence="4 5">
    <name type="scientific">Helicobacter pylori NQ4076</name>
    <dbReference type="NCBI Taxonomy" id="992029"/>
    <lineage>
        <taxon>Bacteria</taxon>
        <taxon>Pseudomonadati</taxon>
        <taxon>Campylobacterota</taxon>
        <taxon>Epsilonproteobacteria</taxon>
        <taxon>Campylobacterales</taxon>
        <taxon>Helicobacteraceae</taxon>
        <taxon>Helicobacter</taxon>
    </lineage>
</organism>
<feature type="domain" description="DdrB-like" evidence="3">
    <location>
        <begin position="180"/>
        <end position="289"/>
    </location>
</feature>
<evidence type="ECO:0000256" key="2">
    <source>
        <dbReference type="SAM" id="MobiDB-lite"/>
    </source>
</evidence>
<dbReference type="EMBL" id="AKNX01000002">
    <property type="protein sequence ID" value="EJB34313.1"/>
    <property type="molecule type" value="Genomic_DNA"/>
</dbReference>
<gene>
    <name evidence="4" type="ORF">HPNQ4076_0561</name>
</gene>
<feature type="region of interest" description="Disordered" evidence="2">
    <location>
        <begin position="65"/>
        <end position="95"/>
    </location>
</feature>
<evidence type="ECO:0000313" key="4">
    <source>
        <dbReference type="EMBL" id="EJB34313.1"/>
    </source>
</evidence>
<proteinExistence type="predicted"/>
<name>I9ZDK9_HELPX</name>
<feature type="coiled-coil region" evidence="1">
    <location>
        <begin position="103"/>
        <end position="142"/>
    </location>
</feature>
<dbReference type="PATRIC" id="fig|992029.3.peg.543"/>
<dbReference type="AlphaFoldDB" id="I9ZDK9"/>
<dbReference type="RefSeq" id="WP_000836259.1">
    <property type="nucleotide sequence ID" value="NZ_AKNX01000002.1"/>
</dbReference>
<evidence type="ECO:0000256" key="1">
    <source>
        <dbReference type="SAM" id="Coils"/>
    </source>
</evidence>
<dbReference type="InterPro" id="IPR021907">
    <property type="entry name" value="DUF3519"/>
</dbReference>
<sequence>MKSIPEVIENGTLFKDDIGRVSVVLNDVKVGLTNQWFGYDLKNHLIVTSYERDGKVLRELETRSPLSNDYKGNSNYSALNLNEPNPTKESLTSQESNLSILEKSQLEKKKKLESERLAKAEKERAQKIKDKEEAELRDKIRAQKNATLGKSELDREIFKSDNIPYKELENAPKTSVSLNDDEIHPLKFVIVNKSDLKPNFKNTGTQTRTAVDSKKVEEIAKRFDPKLIIGRGGFDDLPIILSDGQVIAGNHRIQGMLNFTAESRKKYDQAIKQNFNISLKPNELLVRMPEQELNDKEIFKIASKSNENRANSFGDTLLSAMSSYNDKLKHLPPKFESDSVENLANQVARMLERDAKIPSRTQVENANLSLLSHYARNTPNNSFLEVFDNAYKNLDREQFKAFKEMFANNSANFHNLNNDTTIKNFTISPYLTDALDTTAKMLESGNRSDNFSKLAHDIDYLVNTTDENGMNAFIKENKDAYDSVISQLLGSSFARFLRLENPSAQFYEFLVKAKDQMIENAVDIFTGTSKPISQINIFDFIKYSIESGKSSKESRELLNLLPELEKKFNAHEKFLKGNKK</sequence>
<dbReference type="Pfam" id="PF12033">
    <property type="entry name" value="DUF3519"/>
    <property type="match status" value="1"/>
</dbReference>
<dbReference type="Pfam" id="PF18763">
    <property type="entry name" value="ddrB-ParB"/>
    <property type="match status" value="1"/>
</dbReference>
<dbReference type="Proteomes" id="UP000004074">
    <property type="component" value="Unassembled WGS sequence"/>
</dbReference>
<accession>I9ZDK9</accession>
<reference evidence="4 5" key="1">
    <citation type="journal article" date="2013" name="Pathog. Dis.">
        <title>Genome sequences of 65 Helicobacter pylori strains isolated from asymptomatic individuals and patients with gastric cancer, peptic ulcer disease, or gastritis.</title>
        <authorList>
            <person name="Blanchard T.G."/>
            <person name="Czinn S.J."/>
            <person name="Correa P."/>
            <person name="Nakazawa T."/>
            <person name="Keelan M."/>
            <person name="Morningstar L."/>
            <person name="Santana-Cruz I."/>
            <person name="Maroo A."/>
            <person name="McCracken C."/>
            <person name="Shefchek K."/>
            <person name="Daugherty S."/>
            <person name="Song Y."/>
            <person name="Fraser C.M."/>
            <person name="Fricke W.F."/>
        </authorList>
    </citation>
    <scope>NUCLEOTIDE SEQUENCE [LARGE SCALE GENOMIC DNA]</scope>
    <source>
        <strain evidence="4 5">NQ4076</strain>
    </source>
</reference>
<evidence type="ECO:0000313" key="5">
    <source>
        <dbReference type="Proteomes" id="UP000004074"/>
    </source>
</evidence>
<comment type="caution">
    <text evidence="4">The sequence shown here is derived from an EMBL/GenBank/DDBJ whole genome shotgun (WGS) entry which is preliminary data.</text>
</comment>
<dbReference type="InterPro" id="IPR041398">
    <property type="entry name" value="DdrB_dom"/>
</dbReference>
<keyword evidence="1" id="KW-0175">Coiled coil</keyword>